<dbReference type="Proteomes" id="UP000814128">
    <property type="component" value="Unassembled WGS sequence"/>
</dbReference>
<organism evidence="1 2">
    <name type="scientific">Vararia minispora EC-137</name>
    <dbReference type="NCBI Taxonomy" id="1314806"/>
    <lineage>
        <taxon>Eukaryota</taxon>
        <taxon>Fungi</taxon>
        <taxon>Dikarya</taxon>
        <taxon>Basidiomycota</taxon>
        <taxon>Agaricomycotina</taxon>
        <taxon>Agaricomycetes</taxon>
        <taxon>Russulales</taxon>
        <taxon>Lachnocladiaceae</taxon>
        <taxon>Vararia</taxon>
    </lineage>
</organism>
<keyword evidence="2" id="KW-1185">Reference proteome</keyword>
<evidence type="ECO:0000313" key="2">
    <source>
        <dbReference type="Proteomes" id="UP000814128"/>
    </source>
</evidence>
<sequence length="599" mass="65627">MFKKPLKDTKPCVPLRSSDRRKLRQRIVKEFCPDLPDDGDLLVPDGLQSMKVITHSGELGVIYVSPEGDPLWFSTGKDVKELVPTVYTLWKRSMLIPSLSAPSHVISILSNGADLMTAGIMEMISLPKAGTIVCVTPYMKGARGPALAVGRLNFDAEDIINENVSEGKAVTIMHTWKDHLWARGSKVPPPEGIPLFNNAKTQLASTDETQGAIQSEQSAEPSWSIGSSRAQVPLVLSDTPGAAEQDNTPQMELTAEEISSILREALLQAIRTSVSALPVSAFPVPASTFYTTHVLPARPISVASASPAVDIKHSAFKSFGAFLKQAEKQGLLRLKDSRGDISITSVNVDHDDVSRHSVHRTIGEFEGKMKKQKERAEQREQEEEAKGKQIAVTELWKPHQTTVKLFQEAQIDISALCTLQDLKAMLDTYITSHDLVNKADQQFINSDVDPTLREALWPQTGKSPQPVPEFAKREELLSALCSRMQPWYRMQVGSGEVVTKSAPKGQLQPISVVVKIRQGRKACTLVTGYEPYLLASDIIADTLRSKCASATSINPVPGRTAGEEVMVQGKQVKAVVDFLEEAGVSKKWIHAEDTTGKKK</sequence>
<reference evidence="1" key="2">
    <citation type="journal article" date="2022" name="New Phytol.">
        <title>Evolutionary transition to the ectomycorrhizal habit in the genomes of a hyperdiverse lineage of mushroom-forming fungi.</title>
        <authorList>
            <person name="Looney B."/>
            <person name="Miyauchi S."/>
            <person name="Morin E."/>
            <person name="Drula E."/>
            <person name="Courty P.E."/>
            <person name="Kohler A."/>
            <person name="Kuo A."/>
            <person name="LaButti K."/>
            <person name="Pangilinan J."/>
            <person name="Lipzen A."/>
            <person name="Riley R."/>
            <person name="Andreopoulos W."/>
            <person name="He G."/>
            <person name="Johnson J."/>
            <person name="Nolan M."/>
            <person name="Tritt A."/>
            <person name="Barry K.W."/>
            <person name="Grigoriev I.V."/>
            <person name="Nagy L.G."/>
            <person name="Hibbett D."/>
            <person name="Henrissat B."/>
            <person name="Matheny P.B."/>
            <person name="Labbe J."/>
            <person name="Martin F.M."/>
        </authorList>
    </citation>
    <scope>NUCLEOTIDE SEQUENCE</scope>
    <source>
        <strain evidence="1">EC-137</strain>
    </source>
</reference>
<name>A0ACB8QUM3_9AGAM</name>
<dbReference type="EMBL" id="MU273483">
    <property type="protein sequence ID" value="KAI0035519.1"/>
    <property type="molecule type" value="Genomic_DNA"/>
</dbReference>
<gene>
    <name evidence="1" type="ORF">K488DRAFT_43160</name>
</gene>
<proteinExistence type="predicted"/>
<evidence type="ECO:0000313" key="1">
    <source>
        <dbReference type="EMBL" id="KAI0035519.1"/>
    </source>
</evidence>
<reference evidence="1" key="1">
    <citation type="submission" date="2021-02" db="EMBL/GenBank/DDBJ databases">
        <authorList>
            <consortium name="DOE Joint Genome Institute"/>
            <person name="Ahrendt S."/>
            <person name="Looney B.P."/>
            <person name="Miyauchi S."/>
            <person name="Morin E."/>
            <person name="Drula E."/>
            <person name="Courty P.E."/>
            <person name="Chicoki N."/>
            <person name="Fauchery L."/>
            <person name="Kohler A."/>
            <person name="Kuo A."/>
            <person name="Labutti K."/>
            <person name="Pangilinan J."/>
            <person name="Lipzen A."/>
            <person name="Riley R."/>
            <person name="Andreopoulos W."/>
            <person name="He G."/>
            <person name="Johnson J."/>
            <person name="Barry K.W."/>
            <person name="Grigoriev I.V."/>
            <person name="Nagy L."/>
            <person name="Hibbett D."/>
            <person name="Henrissat B."/>
            <person name="Matheny P.B."/>
            <person name="Labbe J."/>
            <person name="Martin F."/>
        </authorList>
    </citation>
    <scope>NUCLEOTIDE SEQUENCE</scope>
    <source>
        <strain evidence="1">EC-137</strain>
    </source>
</reference>
<accession>A0ACB8QUM3</accession>
<protein>
    <submittedName>
        <fullName evidence="1">Uncharacterized protein</fullName>
    </submittedName>
</protein>
<comment type="caution">
    <text evidence="1">The sequence shown here is derived from an EMBL/GenBank/DDBJ whole genome shotgun (WGS) entry which is preliminary data.</text>
</comment>